<dbReference type="PANTHER" id="PTHR43065:SF10">
    <property type="entry name" value="PEROXIDE STRESS-ACTIVATED HISTIDINE KINASE MAK3"/>
    <property type="match status" value="1"/>
</dbReference>
<evidence type="ECO:0000256" key="8">
    <source>
        <dbReference type="ARBA" id="ARBA00023012"/>
    </source>
</evidence>
<evidence type="ECO:0000256" key="1">
    <source>
        <dbReference type="ARBA" id="ARBA00000085"/>
    </source>
</evidence>
<dbReference type="EC" id="2.7.13.3" evidence="2"/>
<evidence type="ECO:0000256" key="9">
    <source>
        <dbReference type="SAM" id="MobiDB-lite"/>
    </source>
</evidence>
<dbReference type="Gene3D" id="3.30.565.10">
    <property type="entry name" value="Histidine kinase-like ATPase, C-terminal domain"/>
    <property type="match status" value="1"/>
</dbReference>
<sequence length="336" mass="37161">MIKPWPTRFSNKPETSPLKRAAVSSFFYITICIFYILFSGQLAAKVAQTPEELKQIEVVKGIAFIIVTGILFFILSFAWWRRTRLQHELLLQSERKAIAAMCSASLAHDLNNLLMSLSGLVEGLKGRERNDSFLVNMRKLLEEGIENLARMARHMAASTKQLQTQETEKIALSSALPQIVELIRKHPNVRTCSLKITGDTNVPLTLHPRLLEQAVINLVVNAAQATGKRGKIELALKQEENVLFLEVHDNGPGIDAETAKAVFTSGFTTKTDGTGLGLLSVQAFASSCKAEITIGKSHLGGAVFRLAIPLPEAPSRGREKRTERIQEDKNPPRVTQ</sequence>
<gene>
    <name evidence="12" type="ORF">GT409_15110</name>
</gene>
<dbReference type="EMBL" id="CP047593">
    <property type="protein sequence ID" value="QHI70711.1"/>
    <property type="molecule type" value="Genomic_DNA"/>
</dbReference>
<dbReference type="InterPro" id="IPR004358">
    <property type="entry name" value="Sig_transdc_His_kin-like_C"/>
</dbReference>
<keyword evidence="5" id="KW-0547">Nucleotide-binding</keyword>
<dbReference type="KEGG" id="taer:GT409_15110"/>
<accession>A0A6P1MA57</accession>
<evidence type="ECO:0000256" key="5">
    <source>
        <dbReference type="ARBA" id="ARBA00022741"/>
    </source>
</evidence>
<keyword evidence="4" id="KW-0808">Transferase</keyword>
<comment type="catalytic activity">
    <reaction evidence="1">
        <text>ATP + protein L-histidine = ADP + protein N-phospho-L-histidine.</text>
        <dbReference type="EC" id="2.7.13.3"/>
    </reaction>
</comment>
<keyword evidence="10" id="KW-1133">Transmembrane helix</keyword>
<dbReference type="InterPro" id="IPR003661">
    <property type="entry name" value="HisK_dim/P_dom"/>
</dbReference>
<dbReference type="SMART" id="SM00387">
    <property type="entry name" value="HATPase_c"/>
    <property type="match status" value="1"/>
</dbReference>
<dbReference type="InterPro" id="IPR005467">
    <property type="entry name" value="His_kinase_dom"/>
</dbReference>
<feature type="transmembrane region" description="Helical" evidence="10">
    <location>
        <begin position="21"/>
        <end position="38"/>
    </location>
</feature>
<keyword evidence="10" id="KW-0472">Membrane</keyword>
<keyword evidence="6" id="KW-0418">Kinase</keyword>
<feature type="region of interest" description="Disordered" evidence="9">
    <location>
        <begin position="313"/>
        <end position="336"/>
    </location>
</feature>
<keyword evidence="10" id="KW-0812">Transmembrane</keyword>
<evidence type="ECO:0000259" key="11">
    <source>
        <dbReference type="PROSITE" id="PS50109"/>
    </source>
</evidence>
<evidence type="ECO:0000256" key="6">
    <source>
        <dbReference type="ARBA" id="ARBA00022777"/>
    </source>
</evidence>
<evidence type="ECO:0000313" key="13">
    <source>
        <dbReference type="Proteomes" id="UP000464954"/>
    </source>
</evidence>
<protein>
    <recommendedName>
        <fullName evidence="2">histidine kinase</fullName>
        <ecNumber evidence="2">2.7.13.3</ecNumber>
    </recommendedName>
</protein>
<dbReference type="SUPFAM" id="SSF55874">
    <property type="entry name" value="ATPase domain of HSP90 chaperone/DNA topoisomerase II/histidine kinase"/>
    <property type="match status" value="1"/>
</dbReference>
<keyword evidence="13" id="KW-1185">Reference proteome</keyword>
<evidence type="ECO:0000256" key="2">
    <source>
        <dbReference type="ARBA" id="ARBA00012438"/>
    </source>
</evidence>
<feature type="transmembrane region" description="Helical" evidence="10">
    <location>
        <begin position="58"/>
        <end position="80"/>
    </location>
</feature>
<evidence type="ECO:0000313" key="12">
    <source>
        <dbReference type="EMBL" id="QHI70711.1"/>
    </source>
</evidence>
<evidence type="ECO:0000256" key="10">
    <source>
        <dbReference type="SAM" id="Phobius"/>
    </source>
</evidence>
<feature type="domain" description="Histidine kinase" evidence="11">
    <location>
        <begin position="105"/>
        <end position="312"/>
    </location>
</feature>
<keyword evidence="3" id="KW-0597">Phosphoprotein</keyword>
<evidence type="ECO:0000256" key="4">
    <source>
        <dbReference type="ARBA" id="ARBA00022679"/>
    </source>
</evidence>
<dbReference type="PANTHER" id="PTHR43065">
    <property type="entry name" value="SENSOR HISTIDINE KINASE"/>
    <property type="match status" value="1"/>
</dbReference>
<evidence type="ECO:0000256" key="3">
    <source>
        <dbReference type="ARBA" id="ARBA00022553"/>
    </source>
</evidence>
<evidence type="ECO:0000256" key="7">
    <source>
        <dbReference type="ARBA" id="ARBA00022840"/>
    </source>
</evidence>
<dbReference type="CDD" id="cd00082">
    <property type="entry name" value="HisKA"/>
    <property type="match status" value="1"/>
</dbReference>
<dbReference type="AlphaFoldDB" id="A0A6P1MA57"/>
<dbReference type="GO" id="GO:0005524">
    <property type="term" value="F:ATP binding"/>
    <property type="evidence" value="ECO:0007669"/>
    <property type="project" value="UniProtKB-KW"/>
</dbReference>
<dbReference type="Proteomes" id="UP000464954">
    <property type="component" value="Chromosome"/>
</dbReference>
<proteinExistence type="predicted"/>
<dbReference type="Pfam" id="PF02518">
    <property type="entry name" value="HATPase_c"/>
    <property type="match status" value="1"/>
</dbReference>
<dbReference type="RefSeq" id="WP_160629883.1">
    <property type="nucleotide sequence ID" value="NZ_CP047593.1"/>
</dbReference>
<reference evidence="12 13" key="1">
    <citation type="submission" date="2020-01" db="EMBL/GenBank/DDBJ databases">
        <title>Ponticoccus aerotolerans gen. nov., sp. nov., an anaerobic bacterium and proposal of Ponticoccusceae fam. nov., Ponticoccusles ord. nov. and Ponticoccuse classis nov. in the phylum Kiritimatiellaeota.</title>
        <authorList>
            <person name="Zhou L.Y."/>
            <person name="Du Z.J."/>
        </authorList>
    </citation>
    <scope>NUCLEOTIDE SEQUENCE [LARGE SCALE GENOMIC DNA]</scope>
    <source>
        <strain evidence="12 13">S-5007</strain>
    </source>
</reference>
<keyword evidence="8" id="KW-0902">Two-component regulatory system</keyword>
<name>A0A6P1MA57_9BACT</name>
<dbReference type="InterPro" id="IPR036890">
    <property type="entry name" value="HATPase_C_sf"/>
</dbReference>
<dbReference type="PROSITE" id="PS50109">
    <property type="entry name" value="HIS_KIN"/>
    <property type="match status" value="1"/>
</dbReference>
<dbReference type="PRINTS" id="PR00344">
    <property type="entry name" value="BCTRLSENSOR"/>
</dbReference>
<dbReference type="GO" id="GO:0000155">
    <property type="term" value="F:phosphorelay sensor kinase activity"/>
    <property type="evidence" value="ECO:0007669"/>
    <property type="project" value="InterPro"/>
</dbReference>
<organism evidence="12 13">
    <name type="scientific">Tichowtungia aerotolerans</name>
    <dbReference type="NCBI Taxonomy" id="2697043"/>
    <lineage>
        <taxon>Bacteria</taxon>
        <taxon>Pseudomonadati</taxon>
        <taxon>Kiritimatiellota</taxon>
        <taxon>Tichowtungiia</taxon>
        <taxon>Tichowtungiales</taxon>
        <taxon>Tichowtungiaceae</taxon>
        <taxon>Tichowtungia</taxon>
    </lineage>
</organism>
<dbReference type="InterPro" id="IPR003594">
    <property type="entry name" value="HATPase_dom"/>
</dbReference>
<feature type="compositionally biased region" description="Basic and acidic residues" evidence="9">
    <location>
        <begin position="315"/>
        <end position="336"/>
    </location>
</feature>
<keyword evidence="7" id="KW-0067">ATP-binding</keyword>